<keyword evidence="4" id="KW-0597">Phosphoprotein</keyword>
<accession>A0A285VAL1</accession>
<evidence type="ECO:0000256" key="4">
    <source>
        <dbReference type="ARBA" id="ARBA00022553"/>
    </source>
</evidence>
<dbReference type="GO" id="GO:0005524">
    <property type="term" value="F:ATP binding"/>
    <property type="evidence" value="ECO:0007669"/>
    <property type="project" value="UniProtKB-KW"/>
</dbReference>
<dbReference type="InterPro" id="IPR003594">
    <property type="entry name" value="HATPase_dom"/>
</dbReference>
<feature type="domain" description="Histidine kinase" evidence="12">
    <location>
        <begin position="239"/>
        <end position="440"/>
    </location>
</feature>
<dbReference type="InterPro" id="IPR005467">
    <property type="entry name" value="His_kinase_dom"/>
</dbReference>
<name>A0A285VAL1_9GAMM</name>
<dbReference type="PANTHER" id="PTHR45436:SF5">
    <property type="entry name" value="SENSOR HISTIDINE KINASE TRCS"/>
    <property type="match status" value="1"/>
</dbReference>
<dbReference type="EMBL" id="OBQJ01000001">
    <property type="protein sequence ID" value="SOC51090.1"/>
    <property type="molecule type" value="Genomic_DNA"/>
</dbReference>
<dbReference type="Proteomes" id="UP001321908">
    <property type="component" value="Chromosome"/>
</dbReference>
<dbReference type="PANTHER" id="PTHR45436">
    <property type="entry name" value="SENSOR HISTIDINE KINASE YKOH"/>
    <property type="match status" value="1"/>
</dbReference>
<dbReference type="PRINTS" id="PR00344">
    <property type="entry name" value="BCTRLSENSOR"/>
</dbReference>
<evidence type="ECO:0000256" key="11">
    <source>
        <dbReference type="SAM" id="Phobius"/>
    </source>
</evidence>
<dbReference type="Gene3D" id="1.10.287.130">
    <property type="match status" value="1"/>
</dbReference>
<evidence type="ECO:0000256" key="7">
    <source>
        <dbReference type="ARBA" id="ARBA00022777"/>
    </source>
</evidence>
<dbReference type="InterPro" id="IPR036890">
    <property type="entry name" value="HATPase_C_sf"/>
</dbReference>
<dbReference type="GO" id="GO:0005886">
    <property type="term" value="C:plasma membrane"/>
    <property type="evidence" value="ECO:0007669"/>
    <property type="project" value="TreeGrafter"/>
</dbReference>
<proteinExistence type="predicted"/>
<dbReference type="PROSITE" id="PS50109">
    <property type="entry name" value="HIS_KIN"/>
    <property type="match status" value="1"/>
</dbReference>
<dbReference type="SUPFAM" id="SSF47384">
    <property type="entry name" value="Homodimeric domain of signal transducing histidine kinase"/>
    <property type="match status" value="1"/>
</dbReference>
<dbReference type="Pfam" id="PF02518">
    <property type="entry name" value="HATPase_c"/>
    <property type="match status" value="1"/>
</dbReference>
<dbReference type="InterPro" id="IPR050428">
    <property type="entry name" value="TCS_sensor_his_kinase"/>
</dbReference>
<evidence type="ECO:0000256" key="9">
    <source>
        <dbReference type="ARBA" id="ARBA00023012"/>
    </source>
</evidence>
<keyword evidence="15" id="KW-0547">Nucleotide-binding</keyword>
<keyword evidence="5" id="KW-0808">Transferase</keyword>
<evidence type="ECO:0000256" key="2">
    <source>
        <dbReference type="ARBA" id="ARBA00004370"/>
    </source>
</evidence>
<keyword evidence="17" id="KW-1185">Reference proteome</keyword>
<evidence type="ECO:0000313" key="15">
    <source>
        <dbReference type="EMBL" id="WQH07584.1"/>
    </source>
</evidence>
<organism evidence="14 16">
    <name type="scientific">Chromohalobacter canadensis</name>
    <dbReference type="NCBI Taxonomy" id="141389"/>
    <lineage>
        <taxon>Bacteria</taxon>
        <taxon>Pseudomonadati</taxon>
        <taxon>Pseudomonadota</taxon>
        <taxon>Gammaproteobacteria</taxon>
        <taxon>Oceanospirillales</taxon>
        <taxon>Halomonadaceae</taxon>
        <taxon>Chromohalobacter</taxon>
    </lineage>
</organism>
<comment type="subcellular location">
    <subcellularLocation>
        <location evidence="2">Membrane</location>
    </subcellularLocation>
</comment>
<reference evidence="14 16" key="1">
    <citation type="submission" date="2017-08" db="EMBL/GenBank/DDBJ databases">
        <authorList>
            <person name="de Groot N.N."/>
        </authorList>
    </citation>
    <scope>NUCLEOTIDE SEQUENCE [LARGE SCALE GENOMIC DNA]</scope>
    <source>
        <strain evidence="14 16">USBA 855</strain>
    </source>
</reference>
<keyword evidence="9" id="KW-0902">Two-component regulatory system</keyword>
<dbReference type="RefSeq" id="WP_245846281.1">
    <property type="nucleotide sequence ID" value="NZ_CP140151.1"/>
</dbReference>
<evidence type="ECO:0000256" key="6">
    <source>
        <dbReference type="ARBA" id="ARBA00022692"/>
    </source>
</evidence>
<evidence type="ECO:0000256" key="1">
    <source>
        <dbReference type="ARBA" id="ARBA00000085"/>
    </source>
</evidence>
<dbReference type="InterPro" id="IPR036097">
    <property type="entry name" value="HisK_dim/P_sf"/>
</dbReference>
<comment type="catalytic activity">
    <reaction evidence="1">
        <text>ATP + protein L-histidine = ADP + protein N-phospho-L-histidine.</text>
        <dbReference type="EC" id="2.7.13.3"/>
    </reaction>
</comment>
<dbReference type="InterPro" id="IPR003660">
    <property type="entry name" value="HAMP_dom"/>
</dbReference>
<evidence type="ECO:0000259" key="13">
    <source>
        <dbReference type="PROSITE" id="PS50885"/>
    </source>
</evidence>
<reference evidence="15 17" key="2">
    <citation type="submission" date="2023-11" db="EMBL/GenBank/DDBJ databases">
        <title>MicrobeMod: A computational toolkit for identifying prokaryotic methylation and restriction-modification with nanopore sequencing.</title>
        <authorList>
            <person name="Crits-Christoph A."/>
            <person name="Kang S.C."/>
            <person name="Lee H."/>
            <person name="Ostrov N."/>
        </authorList>
    </citation>
    <scope>NUCLEOTIDE SEQUENCE [LARGE SCALE GENOMIC DNA]</scope>
    <source>
        <strain evidence="15 17">ATCC 43984</strain>
    </source>
</reference>
<keyword evidence="10 11" id="KW-0472">Membrane</keyword>
<feature type="transmembrane region" description="Helical" evidence="11">
    <location>
        <begin position="12"/>
        <end position="35"/>
    </location>
</feature>
<keyword evidence="8 11" id="KW-1133">Transmembrane helix</keyword>
<dbReference type="EMBL" id="CP140151">
    <property type="protein sequence ID" value="WQH07584.1"/>
    <property type="molecule type" value="Genomic_DNA"/>
</dbReference>
<evidence type="ECO:0000256" key="5">
    <source>
        <dbReference type="ARBA" id="ARBA00022679"/>
    </source>
</evidence>
<keyword evidence="15" id="KW-0067">ATP-binding</keyword>
<keyword evidence="6 11" id="KW-0812">Transmembrane</keyword>
<evidence type="ECO:0000313" key="17">
    <source>
        <dbReference type="Proteomes" id="UP001321908"/>
    </source>
</evidence>
<dbReference type="Gene3D" id="3.30.565.10">
    <property type="entry name" value="Histidine kinase-like ATPase, C-terminal domain"/>
    <property type="match status" value="1"/>
</dbReference>
<dbReference type="SMART" id="SM00387">
    <property type="entry name" value="HATPase_c"/>
    <property type="match status" value="1"/>
</dbReference>
<feature type="transmembrane region" description="Helical" evidence="11">
    <location>
        <begin position="156"/>
        <end position="179"/>
    </location>
</feature>
<evidence type="ECO:0000313" key="14">
    <source>
        <dbReference type="EMBL" id="SOC51090.1"/>
    </source>
</evidence>
<protein>
    <recommendedName>
        <fullName evidence="3">histidine kinase</fullName>
        <ecNumber evidence="3">2.7.13.3</ecNumber>
    </recommendedName>
</protein>
<dbReference type="AlphaFoldDB" id="A0A285VAL1"/>
<dbReference type="SUPFAM" id="SSF55874">
    <property type="entry name" value="ATPase domain of HSP90 chaperone/DNA topoisomerase II/histidine kinase"/>
    <property type="match status" value="1"/>
</dbReference>
<evidence type="ECO:0000313" key="16">
    <source>
        <dbReference type="Proteomes" id="UP000219023"/>
    </source>
</evidence>
<sequence length="443" mass="49996">MYRIDWHSLRFRLLAWLGSVALIVVVVTWLMHGFFLESIAKDFLGERLRREADHAVSQLGEERSLVPESLQSVSKSYQVFHHLYVLSIGDSVSASDPKWQTRLSPLLASDRDSLVEVEEGGRHLLVYRRHFSWEDSNGVLLIGEDFSQVEAGLATLHWWVGAVAGALLIVLIVLNMLAVNRGLKPLRELREQLDALQAGQRRRFSVLVPSELNVLVEQLNRFMDDIDSRLQHSRESAANLSHALKTPLAAVTQVLRGNRPIDDDRRLKLLVRIESINAQLDAELRRSRIAGPNMGRVTHLMNDSPRLIDMFRGLYPEKEFQITYSNVDRDQIPIEPHDFSEMLGILLDNGGKWAKYYICCDIRLLTEMLVITVDDDGPGVVESDLPRLGERGKRLDERHPGYGLGLSILTQLAARYAGYAQFSHSSLGGLRAKVTLTLAEGAR</sequence>
<evidence type="ECO:0000259" key="12">
    <source>
        <dbReference type="PROSITE" id="PS50109"/>
    </source>
</evidence>
<evidence type="ECO:0000256" key="10">
    <source>
        <dbReference type="ARBA" id="ARBA00023136"/>
    </source>
</evidence>
<keyword evidence="7 14" id="KW-0418">Kinase</keyword>
<dbReference type="EC" id="2.7.13.3" evidence="3"/>
<gene>
    <name evidence="14" type="ORF">SAMN05421509_101131</name>
    <name evidence="15" type="ORF">SR908_08690</name>
</gene>
<feature type="domain" description="HAMP" evidence="13">
    <location>
        <begin position="180"/>
        <end position="231"/>
    </location>
</feature>
<evidence type="ECO:0000256" key="3">
    <source>
        <dbReference type="ARBA" id="ARBA00012438"/>
    </source>
</evidence>
<dbReference type="GO" id="GO:0000155">
    <property type="term" value="F:phosphorelay sensor kinase activity"/>
    <property type="evidence" value="ECO:0007669"/>
    <property type="project" value="InterPro"/>
</dbReference>
<evidence type="ECO:0000256" key="8">
    <source>
        <dbReference type="ARBA" id="ARBA00022989"/>
    </source>
</evidence>
<dbReference type="InterPro" id="IPR004358">
    <property type="entry name" value="Sig_transdc_His_kin-like_C"/>
</dbReference>
<dbReference type="Proteomes" id="UP000219023">
    <property type="component" value="Unassembled WGS sequence"/>
</dbReference>
<dbReference type="PROSITE" id="PS50885">
    <property type="entry name" value="HAMP"/>
    <property type="match status" value="1"/>
</dbReference>